<feature type="domain" description="Uracil-DNA glycosylase-like" evidence="13">
    <location>
        <begin position="251"/>
        <end position="397"/>
    </location>
</feature>
<dbReference type="EC" id="3.2.2.27" evidence="3"/>
<dbReference type="Proteomes" id="UP001158067">
    <property type="component" value="Unassembled WGS sequence"/>
</dbReference>
<keyword evidence="7" id="KW-0227">DNA damage</keyword>
<name>A0ABY1PYC0_9BACT</name>
<comment type="catalytic activity">
    <reaction evidence="1">
        <text>Hydrolyzes single-stranded DNA or mismatched double-stranded DNA and polynucleotides, releasing free uracil.</text>
        <dbReference type="EC" id="3.2.2.27"/>
    </reaction>
</comment>
<evidence type="ECO:0000256" key="6">
    <source>
        <dbReference type="ARBA" id="ARBA00022723"/>
    </source>
</evidence>
<evidence type="ECO:0000256" key="2">
    <source>
        <dbReference type="ARBA" id="ARBA00006521"/>
    </source>
</evidence>
<comment type="caution">
    <text evidence="14">The sequence shown here is derived from an EMBL/GenBank/DDBJ whole genome shotgun (WGS) entry which is preliminary data.</text>
</comment>
<dbReference type="InterPro" id="IPR005122">
    <property type="entry name" value="Uracil-DNA_glycosylase-like"/>
</dbReference>
<comment type="similarity">
    <text evidence="2">Belongs to the uracil-DNA glycosylase (UDG) superfamily. Type 4 (UDGa) family.</text>
</comment>
<dbReference type="InterPro" id="IPR005273">
    <property type="entry name" value="Ura-DNA_glyco_family4"/>
</dbReference>
<dbReference type="EMBL" id="FXUG01000004">
    <property type="protein sequence ID" value="SMP52907.1"/>
    <property type="molecule type" value="Genomic_DNA"/>
</dbReference>
<dbReference type="PANTHER" id="PTHR33693">
    <property type="entry name" value="TYPE-5 URACIL-DNA GLYCOSYLASE"/>
    <property type="match status" value="1"/>
</dbReference>
<keyword evidence="6" id="KW-0479">Metal-binding</keyword>
<reference evidence="14 15" key="1">
    <citation type="submission" date="2017-05" db="EMBL/GenBank/DDBJ databases">
        <authorList>
            <person name="Varghese N."/>
            <person name="Submissions S."/>
        </authorList>
    </citation>
    <scope>NUCLEOTIDE SEQUENCE [LARGE SCALE GENOMIC DNA]</scope>
    <source>
        <strain evidence="14 15">DSM 25457</strain>
    </source>
</reference>
<dbReference type="SUPFAM" id="SSF52141">
    <property type="entry name" value="Uracil-DNA glycosylase-like"/>
    <property type="match status" value="1"/>
</dbReference>
<sequence length="405" mass="43755">MGGKHSELDNQIFTIKRHVRLPEPIAVQAFQIGGDSFTVSLPSRSHFGSISNRSVRDSPISVGTADPPNSRGSVCRLAVPSSLAVQSSQISRTPLMLDPHQISDAAKHLFEHLHRSGLRYAPKSRPEQVEAWGQQFATDQLEAEPVQSQAAESAASQAAPLASPTASPVSSAMADPAANLVREAQPSLSAAPNPATNRLAPVAAVTVSSDPYPGTSLPIADRQATLETMAQSVAACTRCEKLASCRTHTVFGEGNATPRFVFFGEAPGVEEDACGSPFVGRGGQLLTKMIQACRLSREEVYLMNTVKCHPPGNRNPDASEIANCREYFEQQFAVLRPEYIICLGAVPSQSLLKSKLSIGRLRQRFHQYHDSKVLVIYHPAYLLRNPDAKKAAWADLQLLMKDAGL</sequence>
<accession>A0ABY1PYC0</accession>
<feature type="region of interest" description="Disordered" evidence="12">
    <location>
        <begin position="147"/>
        <end position="174"/>
    </location>
</feature>
<evidence type="ECO:0000256" key="3">
    <source>
        <dbReference type="ARBA" id="ARBA00012030"/>
    </source>
</evidence>
<dbReference type="SMART" id="SM00986">
    <property type="entry name" value="UDG"/>
    <property type="match status" value="1"/>
</dbReference>
<evidence type="ECO:0000313" key="15">
    <source>
        <dbReference type="Proteomes" id="UP001158067"/>
    </source>
</evidence>
<dbReference type="InterPro" id="IPR051536">
    <property type="entry name" value="UDG_Type-4/5"/>
</dbReference>
<evidence type="ECO:0000256" key="12">
    <source>
        <dbReference type="SAM" id="MobiDB-lite"/>
    </source>
</evidence>
<keyword evidence="15" id="KW-1185">Reference proteome</keyword>
<evidence type="ECO:0000256" key="7">
    <source>
        <dbReference type="ARBA" id="ARBA00022763"/>
    </source>
</evidence>
<protein>
    <recommendedName>
        <fullName evidence="4">Type-4 uracil-DNA glycosylase</fullName>
        <ecNumber evidence="3">3.2.2.27</ecNumber>
    </recommendedName>
</protein>
<evidence type="ECO:0000256" key="8">
    <source>
        <dbReference type="ARBA" id="ARBA00022801"/>
    </source>
</evidence>
<dbReference type="PANTHER" id="PTHR33693:SF1">
    <property type="entry name" value="TYPE-4 URACIL-DNA GLYCOSYLASE"/>
    <property type="match status" value="1"/>
</dbReference>
<evidence type="ECO:0000256" key="1">
    <source>
        <dbReference type="ARBA" id="ARBA00001400"/>
    </source>
</evidence>
<dbReference type="Pfam" id="PF03167">
    <property type="entry name" value="UDG"/>
    <property type="match status" value="1"/>
</dbReference>
<evidence type="ECO:0000256" key="9">
    <source>
        <dbReference type="ARBA" id="ARBA00023004"/>
    </source>
</evidence>
<dbReference type="CDD" id="cd10030">
    <property type="entry name" value="UDG-F4_TTUDGA_SPO1dp_like"/>
    <property type="match status" value="1"/>
</dbReference>
<gene>
    <name evidence="14" type="ORF">SAMN06265222_10420</name>
</gene>
<evidence type="ECO:0000313" key="14">
    <source>
        <dbReference type="EMBL" id="SMP52907.1"/>
    </source>
</evidence>
<dbReference type="NCBIfam" id="TIGR00758">
    <property type="entry name" value="UDG_fam4"/>
    <property type="match status" value="1"/>
</dbReference>
<evidence type="ECO:0000259" key="13">
    <source>
        <dbReference type="SMART" id="SM00986"/>
    </source>
</evidence>
<keyword evidence="5" id="KW-0004">4Fe-4S</keyword>
<dbReference type="Gene3D" id="3.40.470.10">
    <property type="entry name" value="Uracil-DNA glycosylase-like domain"/>
    <property type="match status" value="1"/>
</dbReference>
<feature type="region of interest" description="Disordered" evidence="12">
    <location>
        <begin position="50"/>
        <end position="72"/>
    </location>
</feature>
<evidence type="ECO:0000256" key="11">
    <source>
        <dbReference type="ARBA" id="ARBA00023204"/>
    </source>
</evidence>
<evidence type="ECO:0000256" key="4">
    <source>
        <dbReference type="ARBA" id="ARBA00019403"/>
    </source>
</evidence>
<keyword evidence="10" id="KW-0411">Iron-sulfur</keyword>
<evidence type="ECO:0000256" key="5">
    <source>
        <dbReference type="ARBA" id="ARBA00022485"/>
    </source>
</evidence>
<organism evidence="14 15">
    <name type="scientific">Neorhodopirellula lusitana</name>
    <dbReference type="NCBI Taxonomy" id="445327"/>
    <lineage>
        <taxon>Bacteria</taxon>
        <taxon>Pseudomonadati</taxon>
        <taxon>Planctomycetota</taxon>
        <taxon>Planctomycetia</taxon>
        <taxon>Pirellulales</taxon>
        <taxon>Pirellulaceae</taxon>
        <taxon>Neorhodopirellula</taxon>
    </lineage>
</organism>
<evidence type="ECO:0000256" key="10">
    <source>
        <dbReference type="ARBA" id="ARBA00023014"/>
    </source>
</evidence>
<proteinExistence type="inferred from homology"/>
<dbReference type="SMART" id="SM00987">
    <property type="entry name" value="UreE_C"/>
    <property type="match status" value="1"/>
</dbReference>
<keyword evidence="8" id="KW-0378">Hydrolase</keyword>
<keyword evidence="9" id="KW-0408">Iron</keyword>
<keyword evidence="11" id="KW-0234">DNA repair</keyword>
<dbReference type="InterPro" id="IPR036895">
    <property type="entry name" value="Uracil-DNA_glycosylase-like_sf"/>
</dbReference>